<dbReference type="GO" id="GO:0006281">
    <property type="term" value="P:DNA repair"/>
    <property type="evidence" value="ECO:0007669"/>
    <property type="project" value="InterPro"/>
</dbReference>
<dbReference type="STRING" id="46224.B4102_0928"/>
<dbReference type="KEGG" id="hspo:JGZ69_03995"/>
<evidence type="ECO:0000256" key="1">
    <source>
        <dbReference type="ARBA" id="ARBA00022763"/>
    </source>
</evidence>
<dbReference type="InterPro" id="IPR036217">
    <property type="entry name" value="MethylDNA_cys_MeTrfase_DNAb"/>
</dbReference>
<feature type="domain" description="Methylated-DNA-[protein]-cysteine S-methyltransferase DNA binding" evidence="2">
    <location>
        <begin position="3"/>
        <end position="84"/>
    </location>
</feature>
<dbReference type="Gene3D" id="1.10.10.10">
    <property type="entry name" value="Winged helix-like DNA-binding domain superfamily/Winged helix DNA-binding domain"/>
    <property type="match status" value="1"/>
</dbReference>
<evidence type="ECO:0000259" key="2">
    <source>
        <dbReference type="Pfam" id="PF01035"/>
    </source>
</evidence>
<keyword evidence="5" id="KW-1185">Reference proteome</keyword>
<keyword evidence="1" id="KW-0227">DNA damage</keyword>
<evidence type="ECO:0000313" key="5">
    <source>
        <dbReference type="Proteomes" id="UP000075666"/>
    </source>
</evidence>
<dbReference type="EMBL" id="LQYN01000169">
    <property type="protein sequence ID" value="KYC84197.1"/>
    <property type="molecule type" value="Genomic_DNA"/>
</dbReference>
<dbReference type="OrthoDB" id="9789813at2"/>
<dbReference type="EMBL" id="CP066701">
    <property type="protein sequence ID" value="QQX26106.1"/>
    <property type="molecule type" value="Genomic_DNA"/>
</dbReference>
<proteinExistence type="predicted"/>
<dbReference type="GeneID" id="62499460"/>
<dbReference type="Proteomes" id="UP000595512">
    <property type="component" value="Chromosome"/>
</dbReference>
<dbReference type="GO" id="GO:0003824">
    <property type="term" value="F:catalytic activity"/>
    <property type="evidence" value="ECO:0007669"/>
    <property type="project" value="InterPro"/>
</dbReference>
<evidence type="ECO:0000313" key="3">
    <source>
        <dbReference type="EMBL" id="KYC84197.1"/>
    </source>
</evidence>
<dbReference type="PANTHER" id="PTHR42942">
    <property type="entry name" value="6-O-METHYLGUANINE DNA METHYLTRANSFERASE"/>
    <property type="match status" value="1"/>
</dbReference>
<organism evidence="3 5">
    <name type="scientific">Heyndrickxia sporothermodurans</name>
    <dbReference type="NCBI Taxonomy" id="46224"/>
    <lineage>
        <taxon>Bacteria</taxon>
        <taxon>Bacillati</taxon>
        <taxon>Bacillota</taxon>
        <taxon>Bacilli</taxon>
        <taxon>Bacillales</taxon>
        <taxon>Bacillaceae</taxon>
        <taxon>Heyndrickxia</taxon>
    </lineage>
</organism>
<dbReference type="AlphaFoldDB" id="A0A150KLV7"/>
<evidence type="ECO:0000313" key="4">
    <source>
        <dbReference type="EMBL" id="QQX26106.1"/>
    </source>
</evidence>
<dbReference type="PANTHER" id="PTHR42942:SF1">
    <property type="entry name" value="ALKYLTRANSFERASE-LIKE PROTEIN 1"/>
    <property type="match status" value="1"/>
</dbReference>
<reference evidence="4 6" key="2">
    <citation type="submission" date="2020-12" db="EMBL/GenBank/DDBJ databases">
        <title>Taxonomic evaluation of the Bacillus sporothermodurans group of bacteria based on whole genome sequences.</title>
        <authorList>
            <person name="Fiedler G."/>
            <person name="Herbstmann A.-D."/>
            <person name="Doll E."/>
            <person name="Wenning M."/>
            <person name="Brinks E."/>
            <person name="Kabisch J."/>
            <person name="Breitenwieser F."/>
            <person name="Lappann M."/>
            <person name="Boehnlein C."/>
            <person name="Franz C."/>
        </authorList>
    </citation>
    <scope>NUCLEOTIDE SEQUENCE [LARGE SCALE GENOMIC DNA]</scope>
    <source>
        <strain evidence="4 6">DSM 10599</strain>
    </source>
</reference>
<dbReference type="CDD" id="cd06445">
    <property type="entry name" value="ATase"/>
    <property type="match status" value="1"/>
</dbReference>
<dbReference type="RefSeq" id="WP_066235921.1">
    <property type="nucleotide sequence ID" value="NZ_CP066701.1"/>
</dbReference>
<dbReference type="NCBIfam" id="TIGR00589">
    <property type="entry name" value="ogt"/>
    <property type="match status" value="1"/>
</dbReference>
<dbReference type="Proteomes" id="UP000075666">
    <property type="component" value="Unassembled WGS sequence"/>
</dbReference>
<gene>
    <name evidence="3" type="ORF">B4102_0928</name>
    <name evidence="4" type="ORF">JGZ69_03995</name>
</gene>
<evidence type="ECO:0000313" key="6">
    <source>
        <dbReference type="Proteomes" id="UP000595512"/>
    </source>
</evidence>
<dbReference type="InterPro" id="IPR036388">
    <property type="entry name" value="WH-like_DNA-bd_sf"/>
</dbReference>
<protein>
    <submittedName>
        <fullName evidence="4">MGMT family protein</fullName>
    </submittedName>
</protein>
<name>A0A150KLV7_9BACI</name>
<dbReference type="InterPro" id="IPR052520">
    <property type="entry name" value="ATL_DNA_repair"/>
</dbReference>
<reference evidence="3 5" key="1">
    <citation type="submission" date="2016-01" db="EMBL/GenBank/DDBJ databases">
        <title>Genome Sequences of Twelve Sporeforming Bacillus Species Isolated from Foods.</title>
        <authorList>
            <person name="Berendsen E.M."/>
            <person name="Wells-Bennik M.H."/>
            <person name="Krawcyk A.O."/>
            <person name="De Jong A."/>
            <person name="Holsappel S."/>
            <person name="Eijlander R.T."/>
            <person name="Kuipers O.P."/>
        </authorList>
    </citation>
    <scope>NUCLEOTIDE SEQUENCE [LARGE SCALE GENOMIC DNA]</scope>
    <source>
        <strain evidence="3 5">B4102</strain>
    </source>
</reference>
<dbReference type="PATRIC" id="fig|46224.3.peg.2070"/>
<sequence>MTPFTSQVISIIQHIPEGKVMTYGQIATLAGSPRAARQVVRILHSMSKKHRLPWHRVVNAKGQIGFTDDEYFQIQKFSLENEGIEFGLNDRIDLGKYRFHPK</sequence>
<dbReference type="Pfam" id="PF01035">
    <property type="entry name" value="DNA_binding_1"/>
    <property type="match status" value="1"/>
</dbReference>
<dbReference type="SUPFAM" id="SSF46767">
    <property type="entry name" value="Methylated DNA-protein cysteine methyltransferase, C-terminal domain"/>
    <property type="match status" value="1"/>
</dbReference>
<accession>A0A150KLV7</accession>
<dbReference type="InterPro" id="IPR014048">
    <property type="entry name" value="MethylDNA_cys_MeTrfase_DNA-bd"/>
</dbReference>